<organism evidence="2 3">
    <name type="scientific">Lasiosphaeria ovina</name>
    <dbReference type="NCBI Taxonomy" id="92902"/>
    <lineage>
        <taxon>Eukaryota</taxon>
        <taxon>Fungi</taxon>
        <taxon>Dikarya</taxon>
        <taxon>Ascomycota</taxon>
        <taxon>Pezizomycotina</taxon>
        <taxon>Sordariomycetes</taxon>
        <taxon>Sordariomycetidae</taxon>
        <taxon>Sordariales</taxon>
        <taxon>Lasiosphaeriaceae</taxon>
        <taxon>Lasiosphaeria</taxon>
    </lineage>
</organism>
<dbReference type="InterPro" id="IPR036188">
    <property type="entry name" value="FAD/NAD-bd_sf"/>
</dbReference>
<accession>A0AAE0NCK5</accession>
<dbReference type="GO" id="GO:0005829">
    <property type="term" value="C:cytosol"/>
    <property type="evidence" value="ECO:0007669"/>
    <property type="project" value="GOC"/>
</dbReference>
<dbReference type="EMBL" id="JAULSN010000002">
    <property type="protein sequence ID" value="KAK3378987.1"/>
    <property type="molecule type" value="Genomic_DNA"/>
</dbReference>
<gene>
    <name evidence="2" type="ORF">B0T24DRAFT_610485</name>
</gene>
<comment type="caution">
    <text evidence="2">The sequence shown here is derived from an EMBL/GenBank/DDBJ whole genome shotgun (WGS) entry which is preliminary data.</text>
</comment>
<feature type="domain" description="FAD dependent oxidoreductase" evidence="1">
    <location>
        <begin position="8"/>
        <end position="373"/>
    </location>
</feature>
<evidence type="ECO:0000313" key="2">
    <source>
        <dbReference type="EMBL" id="KAK3378987.1"/>
    </source>
</evidence>
<dbReference type="InterPro" id="IPR006076">
    <property type="entry name" value="FAD-dep_OxRdtase"/>
</dbReference>
<keyword evidence="3" id="KW-1185">Reference proteome</keyword>
<dbReference type="GO" id="GO:0042147">
    <property type="term" value="P:retrograde transport, endosome to Golgi"/>
    <property type="evidence" value="ECO:0007669"/>
    <property type="project" value="TreeGrafter"/>
</dbReference>
<dbReference type="Gene3D" id="3.30.9.10">
    <property type="entry name" value="D-Amino Acid Oxidase, subunit A, domain 2"/>
    <property type="match status" value="1"/>
</dbReference>
<dbReference type="PANTHER" id="PTHR13847">
    <property type="entry name" value="SARCOSINE DEHYDROGENASE-RELATED"/>
    <property type="match status" value="1"/>
</dbReference>
<reference evidence="2" key="2">
    <citation type="submission" date="2023-06" db="EMBL/GenBank/DDBJ databases">
        <authorList>
            <consortium name="Lawrence Berkeley National Laboratory"/>
            <person name="Haridas S."/>
            <person name="Hensen N."/>
            <person name="Bonometti L."/>
            <person name="Westerberg I."/>
            <person name="Brannstrom I.O."/>
            <person name="Guillou S."/>
            <person name="Cros-Aarteil S."/>
            <person name="Calhoun S."/>
            <person name="Kuo A."/>
            <person name="Mondo S."/>
            <person name="Pangilinan J."/>
            <person name="Riley R."/>
            <person name="Labutti K."/>
            <person name="Andreopoulos B."/>
            <person name="Lipzen A."/>
            <person name="Chen C."/>
            <person name="Yanf M."/>
            <person name="Daum C."/>
            <person name="Ng V."/>
            <person name="Clum A."/>
            <person name="Steindorff A."/>
            <person name="Ohm R."/>
            <person name="Martin F."/>
            <person name="Silar P."/>
            <person name="Natvig D."/>
            <person name="Lalanne C."/>
            <person name="Gautier V."/>
            <person name="Ament-Velasquez S.L."/>
            <person name="Kruys A."/>
            <person name="Hutchinson M.I."/>
            <person name="Powell A.J."/>
            <person name="Barry K."/>
            <person name="Miller A.N."/>
            <person name="Grigoriev I.V."/>
            <person name="Debuchy R."/>
            <person name="Gladieux P."/>
            <person name="Thoren M.H."/>
            <person name="Johannesson H."/>
        </authorList>
    </citation>
    <scope>NUCLEOTIDE SEQUENCE</scope>
    <source>
        <strain evidence="2">CBS 958.72</strain>
    </source>
</reference>
<dbReference type="GO" id="GO:0005770">
    <property type="term" value="C:late endosome"/>
    <property type="evidence" value="ECO:0007669"/>
    <property type="project" value="TreeGrafter"/>
</dbReference>
<protein>
    <submittedName>
        <fullName evidence="2">FAD dependent oxidoreductase</fullName>
    </submittedName>
</protein>
<dbReference type="Pfam" id="PF01266">
    <property type="entry name" value="DAO"/>
    <property type="match status" value="1"/>
</dbReference>
<reference evidence="2" key="1">
    <citation type="journal article" date="2023" name="Mol. Phylogenet. Evol.">
        <title>Genome-scale phylogeny and comparative genomics of the fungal order Sordariales.</title>
        <authorList>
            <person name="Hensen N."/>
            <person name="Bonometti L."/>
            <person name="Westerberg I."/>
            <person name="Brannstrom I.O."/>
            <person name="Guillou S."/>
            <person name="Cros-Aarteil S."/>
            <person name="Calhoun S."/>
            <person name="Haridas S."/>
            <person name="Kuo A."/>
            <person name="Mondo S."/>
            <person name="Pangilinan J."/>
            <person name="Riley R."/>
            <person name="LaButti K."/>
            <person name="Andreopoulos B."/>
            <person name="Lipzen A."/>
            <person name="Chen C."/>
            <person name="Yan M."/>
            <person name="Daum C."/>
            <person name="Ng V."/>
            <person name="Clum A."/>
            <person name="Steindorff A."/>
            <person name="Ohm R.A."/>
            <person name="Martin F."/>
            <person name="Silar P."/>
            <person name="Natvig D.O."/>
            <person name="Lalanne C."/>
            <person name="Gautier V."/>
            <person name="Ament-Velasquez S.L."/>
            <person name="Kruys A."/>
            <person name="Hutchinson M.I."/>
            <person name="Powell A.J."/>
            <person name="Barry K."/>
            <person name="Miller A.N."/>
            <person name="Grigoriev I.V."/>
            <person name="Debuchy R."/>
            <person name="Gladieux P."/>
            <person name="Hiltunen Thoren M."/>
            <person name="Johannesson H."/>
        </authorList>
    </citation>
    <scope>NUCLEOTIDE SEQUENCE</scope>
    <source>
        <strain evidence="2">CBS 958.72</strain>
    </source>
</reference>
<dbReference type="SUPFAM" id="SSF51905">
    <property type="entry name" value="FAD/NAD(P)-binding domain"/>
    <property type="match status" value="1"/>
</dbReference>
<dbReference type="PANTHER" id="PTHR13847:SF150">
    <property type="entry name" value="OXIDOREDUCTASE TDA3-RELATED"/>
    <property type="match status" value="1"/>
</dbReference>
<name>A0AAE0NCK5_9PEZI</name>
<dbReference type="AlphaFoldDB" id="A0AAE0NCK5"/>
<sequence length="394" mass="42300">MPAQQPKKIIIIGGGIVGSATAYFLTRHANYDPELHSIVMLEASSIAVASSGKAGGFLASWATPKCLAPLSFKLHQSLAQEHQGDKLWGFRPVYAAEVELQADEIDARNLHLPPRPGISDDRPSDLDWLLPGSVTEYNEISTPSDSAQVHPYLLTNKLAQLAEASGAAIVIGTATSIDYSPDGSSVASVTYTSQGETTVLEATDVLVAAGPWSSKLLPQVKLLAPKGHSIVIQPSRDPISPYILFPKIHAANPILSPEIYPRPKDTINDFETFYASGPDYYDVPLPDLAAQVTTEQEKCDDVWHAVRTVSQEIRDGKIITSQACYKAQVRKHADGEEAGPIVGPLPVTGLWLATGLDEWGIQNGPGVGLVMSEFILEGRATSADVGALDPKHWI</sequence>
<dbReference type="Gene3D" id="3.50.50.60">
    <property type="entry name" value="FAD/NAD(P)-binding domain"/>
    <property type="match status" value="1"/>
</dbReference>
<dbReference type="Proteomes" id="UP001287356">
    <property type="component" value="Unassembled WGS sequence"/>
</dbReference>
<evidence type="ECO:0000313" key="3">
    <source>
        <dbReference type="Proteomes" id="UP001287356"/>
    </source>
</evidence>
<proteinExistence type="predicted"/>
<evidence type="ECO:0000259" key="1">
    <source>
        <dbReference type="Pfam" id="PF01266"/>
    </source>
</evidence>